<accession>A0A0N1I420</accession>
<feature type="region of interest" description="Disordered" evidence="1">
    <location>
        <begin position="48"/>
        <end position="68"/>
    </location>
</feature>
<evidence type="ECO:0000256" key="2">
    <source>
        <dbReference type="SAM" id="Phobius"/>
    </source>
</evidence>
<proteinExistence type="predicted"/>
<reference evidence="3 4" key="1">
    <citation type="journal article" date="2015" name="Nat. Commun.">
        <title>Outbred genome sequencing and CRISPR/Cas9 gene editing in butterflies.</title>
        <authorList>
            <person name="Li X."/>
            <person name="Fan D."/>
            <person name="Zhang W."/>
            <person name="Liu G."/>
            <person name="Zhang L."/>
            <person name="Zhao L."/>
            <person name="Fang X."/>
            <person name="Chen L."/>
            <person name="Dong Y."/>
            <person name="Chen Y."/>
            <person name="Ding Y."/>
            <person name="Zhao R."/>
            <person name="Feng M."/>
            <person name="Zhu Y."/>
            <person name="Feng Y."/>
            <person name="Jiang X."/>
            <person name="Zhu D."/>
            <person name="Xiang H."/>
            <person name="Feng X."/>
            <person name="Li S."/>
            <person name="Wang J."/>
            <person name="Zhang G."/>
            <person name="Kronforst M.R."/>
            <person name="Wang W."/>
        </authorList>
    </citation>
    <scope>NUCLEOTIDE SEQUENCE [LARGE SCALE GENOMIC DNA]</scope>
    <source>
        <strain evidence="3">Ya'a_city_454_Px</strain>
        <tissue evidence="3">Whole body</tissue>
    </source>
</reference>
<protein>
    <submittedName>
        <fullName evidence="3">Uncharacterized protein</fullName>
    </submittedName>
</protein>
<keyword evidence="4" id="KW-1185">Reference proteome</keyword>
<organism evidence="3 4">
    <name type="scientific">Papilio xuthus</name>
    <name type="common">Asian swallowtail butterfly</name>
    <dbReference type="NCBI Taxonomy" id="66420"/>
    <lineage>
        <taxon>Eukaryota</taxon>
        <taxon>Metazoa</taxon>
        <taxon>Ecdysozoa</taxon>
        <taxon>Arthropoda</taxon>
        <taxon>Hexapoda</taxon>
        <taxon>Insecta</taxon>
        <taxon>Pterygota</taxon>
        <taxon>Neoptera</taxon>
        <taxon>Endopterygota</taxon>
        <taxon>Lepidoptera</taxon>
        <taxon>Glossata</taxon>
        <taxon>Ditrysia</taxon>
        <taxon>Papilionoidea</taxon>
        <taxon>Papilionidae</taxon>
        <taxon>Papilioninae</taxon>
        <taxon>Papilio</taxon>
    </lineage>
</organism>
<dbReference type="EMBL" id="KQ458769">
    <property type="protein sequence ID" value="KPJ05099.1"/>
    <property type="molecule type" value="Genomic_DNA"/>
</dbReference>
<evidence type="ECO:0000256" key="1">
    <source>
        <dbReference type="SAM" id="MobiDB-lite"/>
    </source>
</evidence>
<sequence>MTYLRLASSRIKWQKDGLHEAPIYIYNLQIQIFSLALAVCSVLRHHRRGSSAGVPSRPHPPPRAPSHRDLQLRFSTPRADTSIIFVYFVHLLFLLQSSATYQPFITTYSPLAQQRLNF</sequence>
<dbReference type="AlphaFoldDB" id="A0A0N1I420"/>
<name>A0A0N1I420_PAPXU</name>
<dbReference type="Proteomes" id="UP000053268">
    <property type="component" value="Unassembled WGS sequence"/>
</dbReference>
<gene>
    <name evidence="3" type="ORF">RR46_00398</name>
</gene>
<evidence type="ECO:0000313" key="4">
    <source>
        <dbReference type="Proteomes" id="UP000053268"/>
    </source>
</evidence>
<keyword evidence="2" id="KW-1133">Transmembrane helix</keyword>
<evidence type="ECO:0000313" key="3">
    <source>
        <dbReference type="EMBL" id="KPJ05099.1"/>
    </source>
</evidence>
<keyword evidence="2" id="KW-0472">Membrane</keyword>
<feature type="transmembrane region" description="Helical" evidence="2">
    <location>
        <begin position="83"/>
        <end position="101"/>
    </location>
</feature>
<keyword evidence="2" id="KW-0812">Transmembrane</keyword>